<dbReference type="InterPro" id="IPR001374">
    <property type="entry name" value="R3H_dom"/>
</dbReference>
<dbReference type="Pfam" id="PF14804">
    <property type="entry name" value="Jag_N"/>
    <property type="match status" value="1"/>
</dbReference>
<dbReference type="Gene3D" id="3.30.30.80">
    <property type="entry name" value="probable RNA-binding protein from clostridium symbiosum atcc 14940"/>
    <property type="match status" value="1"/>
</dbReference>
<dbReference type="GO" id="GO:0071555">
    <property type="term" value="P:cell wall organization"/>
    <property type="evidence" value="ECO:0007669"/>
    <property type="project" value="UniProtKB-KW"/>
</dbReference>
<keyword evidence="4 6" id="KW-0143">Chaperone</keyword>
<proteinExistence type="inferred from homology"/>
<dbReference type="SMART" id="SM01245">
    <property type="entry name" value="Jag_N"/>
    <property type="match status" value="1"/>
</dbReference>
<evidence type="ECO:0000256" key="5">
    <source>
        <dbReference type="ARBA" id="ARBA00023316"/>
    </source>
</evidence>
<comment type="caution">
    <text evidence="9">The sequence shown here is derived from an EMBL/GenBank/DDBJ whole genome shotgun (WGS) entry which is preliminary data.</text>
</comment>
<evidence type="ECO:0000313" key="9">
    <source>
        <dbReference type="EMBL" id="STX11261.1"/>
    </source>
</evidence>
<dbReference type="Gene3D" id="3.30.1370.50">
    <property type="entry name" value="R3H-like domain"/>
    <property type="match status" value="1"/>
</dbReference>
<dbReference type="InterPro" id="IPR038247">
    <property type="entry name" value="Jag_N_dom_sf"/>
</dbReference>
<dbReference type="InterPro" id="IPR015946">
    <property type="entry name" value="KH_dom-like_a/b"/>
</dbReference>
<accession>A0A8B4QET2</accession>
<dbReference type="Proteomes" id="UP000294641">
    <property type="component" value="Unassembled WGS sequence"/>
</dbReference>
<dbReference type="RefSeq" id="WP_109350468.1">
    <property type="nucleotide sequence ID" value="NZ_BJUE01000026.1"/>
</dbReference>
<dbReference type="InterPro" id="IPR038008">
    <property type="entry name" value="Jag_KH"/>
</dbReference>
<name>A0A8B4QET2_9BACL</name>
<dbReference type="PANTHER" id="PTHR35800">
    <property type="entry name" value="PROTEIN JAG"/>
    <property type="match status" value="1"/>
</dbReference>
<evidence type="ECO:0000256" key="1">
    <source>
        <dbReference type="ARBA" id="ARBA00022490"/>
    </source>
</evidence>
<evidence type="ECO:0000256" key="4">
    <source>
        <dbReference type="ARBA" id="ARBA00023186"/>
    </source>
</evidence>
<dbReference type="Proteomes" id="UP000254330">
    <property type="component" value="Unassembled WGS sequence"/>
</dbReference>
<protein>
    <recommendedName>
        <fullName evidence="6">RNA-binding protein KhpB</fullName>
    </recommendedName>
    <alternativeName>
        <fullName evidence="6">RNA-binding protein EloR</fullName>
    </alternativeName>
</protein>
<dbReference type="NCBIfam" id="NF041568">
    <property type="entry name" value="Jag_EloR"/>
    <property type="match status" value="1"/>
</dbReference>
<dbReference type="CDD" id="cd02644">
    <property type="entry name" value="R3H_jag"/>
    <property type="match status" value="1"/>
</dbReference>
<dbReference type="InterPro" id="IPR032782">
    <property type="entry name" value="KhpB_N"/>
</dbReference>
<evidence type="ECO:0000313" key="10">
    <source>
        <dbReference type="EMBL" id="TDR34762.1"/>
    </source>
</evidence>
<dbReference type="Pfam" id="PF13083">
    <property type="entry name" value="KH_KhpA-B"/>
    <property type="match status" value="1"/>
</dbReference>
<dbReference type="GO" id="GO:0005737">
    <property type="term" value="C:cytoplasm"/>
    <property type="evidence" value="ECO:0007669"/>
    <property type="project" value="UniProtKB-SubCell"/>
</dbReference>
<dbReference type="GO" id="GO:0009252">
    <property type="term" value="P:peptidoglycan biosynthetic process"/>
    <property type="evidence" value="ECO:0007669"/>
    <property type="project" value="UniProtKB-UniRule"/>
</dbReference>
<dbReference type="InterPro" id="IPR004044">
    <property type="entry name" value="KH_dom_type_2"/>
</dbReference>
<dbReference type="HAMAP" id="MF_00867">
    <property type="entry name" value="KhpB"/>
    <property type="match status" value="1"/>
</dbReference>
<comment type="domain">
    <text evidence="6">Has an N-terminal Jag-N domain and 2 RNA-binding domains (KH and R3H).</text>
</comment>
<dbReference type="OrthoDB" id="9794483at2"/>
<reference evidence="9 11" key="1">
    <citation type="submission" date="2018-06" db="EMBL/GenBank/DDBJ databases">
        <authorList>
            <consortium name="Pathogen Informatics"/>
            <person name="Doyle S."/>
        </authorList>
    </citation>
    <scope>NUCLEOTIDE SEQUENCE [LARGE SCALE GENOMIC DNA]</scope>
    <source>
        <strain evidence="9 11">NCTC10597</strain>
    </source>
</reference>
<evidence type="ECO:0000259" key="7">
    <source>
        <dbReference type="PROSITE" id="PS50823"/>
    </source>
</evidence>
<feature type="domain" description="R3H" evidence="8">
    <location>
        <begin position="179"/>
        <end position="245"/>
    </location>
</feature>
<feature type="domain" description="KH type-2" evidence="7">
    <location>
        <begin position="102"/>
        <end position="176"/>
    </location>
</feature>
<dbReference type="CDD" id="cd02414">
    <property type="entry name" value="KH-II_Jag"/>
    <property type="match status" value="1"/>
</dbReference>
<dbReference type="GO" id="GO:0008360">
    <property type="term" value="P:regulation of cell shape"/>
    <property type="evidence" value="ECO:0007669"/>
    <property type="project" value="UniProtKB-KW"/>
</dbReference>
<sequence length="245" mass="27705">MKESIQVAKTVEEAVASALNKLDLTQEQVEIEVLQEPKKGFLGIGARDAHVRVVEKDSVSNVTAVEKTEVIEVEEKVEVVQETVTIEQPTKKHDDSIAINAAEQYIHDIVQQMGIDDLRIETSQKQKQIQFQLFSKKAAILIGKRGQTLNSLQQLAQLIIQKHSTRFLMLEVDVEHYRQKRKESLIELANRLADQVATSGQRVELEPMLSAERKVIHHALSQRLDVDTVSEGSANKRYLVIEPVR</sequence>
<comment type="caution">
    <text evidence="6">Lacks conserved residue(s) required for the propagation of feature annotation.</text>
</comment>
<dbReference type="EMBL" id="UGNP01000001">
    <property type="protein sequence ID" value="STX11261.1"/>
    <property type="molecule type" value="Genomic_DNA"/>
</dbReference>
<dbReference type="PROSITE" id="PS50823">
    <property type="entry name" value="KH_TYPE_2"/>
    <property type="match status" value="1"/>
</dbReference>
<dbReference type="PROSITE" id="PS51061">
    <property type="entry name" value="R3H"/>
    <property type="match status" value="1"/>
</dbReference>
<evidence type="ECO:0000256" key="6">
    <source>
        <dbReference type="HAMAP-Rule" id="MF_00867"/>
    </source>
</evidence>
<evidence type="ECO:0000256" key="2">
    <source>
        <dbReference type="ARBA" id="ARBA00022884"/>
    </source>
</evidence>
<dbReference type="SMART" id="SM00393">
    <property type="entry name" value="R3H"/>
    <property type="match status" value="1"/>
</dbReference>
<keyword evidence="5 6" id="KW-0961">Cell wall biogenesis/degradation</keyword>
<dbReference type="InterPro" id="IPR036867">
    <property type="entry name" value="R3H_dom_sf"/>
</dbReference>
<dbReference type="AlphaFoldDB" id="A0A8B4QET2"/>
<keyword evidence="2 6" id="KW-0694">RNA-binding</keyword>
<evidence type="ECO:0000256" key="3">
    <source>
        <dbReference type="ARBA" id="ARBA00022960"/>
    </source>
</evidence>
<dbReference type="GO" id="GO:0003723">
    <property type="term" value="F:RNA binding"/>
    <property type="evidence" value="ECO:0007669"/>
    <property type="project" value="UniProtKB-UniRule"/>
</dbReference>
<keyword evidence="3 6" id="KW-0133">Cell shape</keyword>
<comment type="subcellular location">
    <subcellularLocation>
        <location evidence="6">Cytoplasm</location>
    </subcellularLocation>
</comment>
<evidence type="ECO:0000313" key="11">
    <source>
        <dbReference type="Proteomes" id="UP000254330"/>
    </source>
</evidence>
<dbReference type="Gene3D" id="3.30.300.20">
    <property type="match status" value="1"/>
</dbReference>
<dbReference type="InterPro" id="IPR039247">
    <property type="entry name" value="KhpB"/>
</dbReference>
<keyword evidence="1 6" id="KW-0963">Cytoplasm</keyword>
<comment type="similarity">
    <text evidence="6">Belongs to the KhpB RNA-binding protein family.</text>
</comment>
<dbReference type="PANTHER" id="PTHR35800:SF1">
    <property type="entry name" value="RNA-BINDING PROTEIN KHPB"/>
    <property type="match status" value="1"/>
</dbReference>
<organism evidence="9 11">
    <name type="scientific">Kurthia zopfii</name>
    <dbReference type="NCBI Taxonomy" id="1650"/>
    <lineage>
        <taxon>Bacteria</taxon>
        <taxon>Bacillati</taxon>
        <taxon>Bacillota</taxon>
        <taxon>Bacilli</taxon>
        <taxon>Bacillales</taxon>
        <taxon>Caryophanaceae</taxon>
        <taxon>Kurthia</taxon>
    </lineage>
</organism>
<evidence type="ECO:0000313" key="12">
    <source>
        <dbReference type="Proteomes" id="UP000294641"/>
    </source>
</evidence>
<dbReference type="Pfam" id="PF01424">
    <property type="entry name" value="R3H"/>
    <property type="match status" value="1"/>
</dbReference>
<dbReference type="InterPro" id="IPR034079">
    <property type="entry name" value="R3H_KhpB"/>
</dbReference>
<comment type="subunit">
    <text evidence="6">Forms a complex with KhpA.</text>
</comment>
<evidence type="ECO:0000259" key="8">
    <source>
        <dbReference type="PROSITE" id="PS51061"/>
    </source>
</evidence>
<dbReference type="SUPFAM" id="SSF82708">
    <property type="entry name" value="R3H domain"/>
    <property type="match status" value="1"/>
</dbReference>
<dbReference type="EMBL" id="SNZG01000035">
    <property type="protein sequence ID" value="TDR34762.1"/>
    <property type="molecule type" value="Genomic_DNA"/>
</dbReference>
<gene>
    <name evidence="6" type="primary">khpB</name>
    <name evidence="6" type="synonym">eloR</name>
    <name evidence="10" type="ORF">DFR61_13511</name>
    <name evidence="9" type="ORF">NCTC10597_03071</name>
</gene>
<keyword evidence="12" id="KW-1185">Reference proteome</keyword>
<reference evidence="10 12" key="2">
    <citation type="submission" date="2019-03" db="EMBL/GenBank/DDBJ databases">
        <title>Genomic Encyclopedia of Type Strains, Phase IV (KMG-IV): sequencing the most valuable type-strain genomes for metagenomic binning, comparative biology and taxonomic classification.</title>
        <authorList>
            <person name="Goeker M."/>
        </authorList>
    </citation>
    <scope>NUCLEOTIDE SEQUENCE [LARGE SCALE GENOMIC DNA]</scope>
    <source>
        <strain evidence="10 12">DSM 20580</strain>
    </source>
</reference>
<comment type="function">
    <text evidence="6">A probable RNA chaperone. Forms a complex with KhpA which binds to cellular RNA and controls its expression. Plays a role in peptidoglycan (PG) homeostasis and cell length regulation.</text>
</comment>